<evidence type="ECO:0000259" key="4">
    <source>
        <dbReference type="Pfam" id="PF00185"/>
    </source>
</evidence>
<accession>A0ABW2CFJ3</accession>
<evidence type="ECO:0000256" key="1">
    <source>
        <dbReference type="ARBA" id="ARBA00022679"/>
    </source>
</evidence>
<dbReference type="InterPro" id="IPR006130">
    <property type="entry name" value="Asp/Orn_carbamoylTrfase"/>
</dbReference>
<dbReference type="PRINTS" id="PR00100">
    <property type="entry name" value="AOTCASE"/>
</dbReference>
<feature type="domain" description="Aspartate/ornithine carbamoyltransferase Asp/Orn-binding" evidence="4">
    <location>
        <begin position="162"/>
        <end position="318"/>
    </location>
</feature>
<dbReference type="EMBL" id="JBHSXS010000005">
    <property type="protein sequence ID" value="MFC6880357.1"/>
    <property type="molecule type" value="Genomic_DNA"/>
</dbReference>
<comment type="similarity">
    <text evidence="2">Belongs to the aspartate/ornithine carbamoyltransferase superfamily.</text>
</comment>
<reference evidence="7" key="1">
    <citation type="journal article" date="2019" name="Int. J. Syst. Evol. Microbiol.">
        <title>The Global Catalogue of Microorganisms (GCM) 10K type strain sequencing project: providing services to taxonomists for standard genome sequencing and annotation.</title>
        <authorList>
            <consortium name="The Broad Institute Genomics Platform"/>
            <consortium name="The Broad Institute Genome Sequencing Center for Infectious Disease"/>
            <person name="Wu L."/>
            <person name="Ma J."/>
        </authorList>
    </citation>
    <scope>NUCLEOTIDE SEQUENCE [LARGE SCALE GENOMIC DNA]</scope>
    <source>
        <strain evidence="7">JCM 3369</strain>
    </source>
</reference>
<dbReference type="Proteomes" id="UP001596380">
    <property type="component" value="Unassembled WGS sequence"/>
</dbReference>
<dbReference type="Pfam" id="PF00185">
    <property type="entry name" value="OTCace"/>
    <property type="match status" value="1"/>
</dbReference>
<organism evidence="6 7">
    <name type="scientific">Actinomadura yumaensis</name>
    <dbReference type="NCBI Taxonomy" id="111807"/>
    <lineage>
        <taxon>Bacteria</taxon>
        <taxon>Bacillati</taxon>
        <taxon>Actinomycetota</taxon>
        <taxon>Actinomycetes</taxon>
        <taxon>Streptosporangiales</taxon>
        <taxon>Thermomonosporaceae</taxon>
        <taxon>Actinomadura</taxon>
    </lineage>
</organism>
<gene>
    <name evidence="6" type="ORF">ACFQKB_11355</name>
</gene>
<feature type="domain" description="Aspartate/ornithine carbamoyltransferase carbamoyl-P binding" evidence="5">
    <location>
        <begin position="19"/>
        <end position="155"/>
    </location>
</feature>
<name>A0ABW2CFJ3_9ACTN</name>
<comment type="caution">
    <text evidence="6">The sequence shown here is derived from an EMBL/GenBank/DDBJ whole genome shotgun (WGS) entry which is preliminary data.</text>
</comment>
<dbReference type="SUPFAM" id="SSF53671">
    <property type="entry name" value="Aspartate/ornithine carbamoyltransferase"/>
    <property type="match status" value="1"/>
</dbReference>
<dbReference type="Pfam" id="PF02729">
    <property type="entry name" value="OTCace_N"/>
    <property type="match status" value="1"/>
</dbReference>
<keyword evidence="7" id="KW-1185">Reference proteome</keyword>
<evidence type="ECO:0000256" key="3">
    <source>
        <dbReference type="SAM" id="MobiDB-lite"/>
    </source>
</evidence>
<dbReference type="InterPro" id="IPR006131">
    <property type="entry name" value="Asp_carbamoyltransf_Asp/Orn-bd"/>
</dbReference>
<dbReference type="InterPro" id="IPR002292">
    <property type="entry name" value="Orn/put_carbamltrans"/>
</dbReference>
<dbReference type="InterPro" id="IPR036901">
    <property type="entry name" value="Asp/Orn_carbamoylTrfase_sf"/>
</dbReference>
<evidence type="ECO:0000313" key="6">
    <source>
        <dbReference type="EMBL" id="MFC6880357.1"/>
    </source>
</evidence>
<keyword evidence="1 2" id="KW-0808">Transferase</keyword>
<dbReference type="InterPro" id="IPR006132">
    <property type="entry name" value="Asp/Orn_carbamoyltranf_P-bd"/>
</dbReference>
<dbReference type="RefSeq" id="WP_160821018.1">
    <property type="nucleotide sequence ID" value="NZ_JBHSXE010000001.1"/>
</dbReference>
<protein>
    <submittedName>
        <fullName evidence="6">Ornithine carbamoyltransferase</fullName>
    </submittedName>
</protein>
<proteinExistence type="inferred from homology"/>
<evidence type="ECO:0000313" key="7">
    <source>
        <dbReference type="Proteomes" id="UP001596380"/>
    </source>
</evidence>
<dbReference type="PANTHER" id="PTHR45753">
    <property type="entry name" value="ORNITHINE CARBAMOYLTRANSFERASE, MITOCHONDRIAL"/>
    <property type="match status" value="1"/>
</dbReference>
<evidence type="ECO:0000259" key="5">
    <source>
        <dbReference type="Pfam" id="PF02729"/>
    </source>
</evidence>
<sequence length="325" mass="35167">MAHRGIAAGNALTRTEPRPLLSHRDLPAELHEEILGLAQELVRSPDAHRGILAGSRIGLLFSVPSTRTRTSFWRAATDLGADAISFGPGELQVTTGESWSDTGQVLSEYLDGLVVRTDGPLDDMRALSRHVPATINALSVEEHPTQAIADYCALVERFGAAEGLRIAYFGEGNNTAAALALLMSRIDGVRLDFYCPSGFGLPEEVIAFVNDHHAPGAHLRLFDSIPAIPDPVDAVYTTRWESMGKSRGTTGWRSAFAPFRVSEELFARFAETGRTVFMHDLPAVRDGEVAGPVLDAPYSLVRHQARHKLTAAGAALLWAFGYATI</sequence>
<dbReference type="PANTHER" id="PTHR45753:SF3">
    <property type="entry name" value="ORNITHINE TRANSCARBAMYLASE, MITOCHONDRIAL"/>
    <property type="match status" value="1"/>
</dbReference>
<dbReference type="Gene3D" id="3.40.50.1370">
    <property type="entry name" value="Aspartate/ornithine carbamoyltransferase"/>
    <property type="match status" value="2"/>
</dbReference>
<feature type="region of interest" description="Disordered" evidence="3">
    <location>
        <begin position="1"/>
        <end position="20"/>
    </location>
</feature>
<evidence type="ECO:0000256" key="2">
    <source>
        <dbReference type="RuleBase" id="RU003634"/>
    </source>
</evidence>
<dbReference type="PRINTS" id="PR00102">
    <property type="entry name" value="OTCASE"/>
</dbReference>